<protein>
    <submittedName>
        <fullName evidence="2">Uncharacterized protein</fullName>
    </submittedName>
</protein>
<feature type="compositionally biased region" description="Polar residues" evidence="1">
    <location>
        <begin position="652"/>
        <end position="678"/>
    </location>
</feature>
<dbReference type="EnsemblMetazoa" id="AATE018984-RA">
    <property type="protein sequence ID" value="AATE018984-PA.1"/>
    <property type="gene ID" value="AATE018984"/>
</dbReference>
<evidence type="ECO:0000256" key="1">
    <source>
        <dbReference type="SAM" id="MobiDB-lite"/>
    </source>
</evidence>
<feature type="compositionally biased region" description="Gly residues" evidence="1">
    <location>
        <begin position="117"/>
        <end position="128"/>
    </location>
</feature>
<proteinExistence type="predicted"/>
<dbReference type="AlphaFoldDB" id="A0A182JJ16"/>
<feature type="compositionally biased region" description="Low complexity" evidence="1">
    <location>
        <begin position="312"/>
        <end position="324"/>
    </location>
</feature>
<feature type="compositionally biased region" description="Polar residues" evidence="1">
    <location>
        <begin position="186"/>
        <end position="198"/>
    </location>
</feature>
<feature type="compositionally biased region" description="Basic residues" evidence="1">
    <location>
        <begin position="211"/>
        <end position="221"/>
    </location>
</feature>
<feature type="compositionally biased region" description="Low complexity" evidence="1">
    <location>
        <begin position="199"/>
        <end position="210"/>
    </location>
</feature>
<name>A0A182JJ16_ANOAO</name>
<feature type="compositionally biased region" description="Low complexity" evidence="1">
    <location>
        <begin position="337"/>
        <end position="360"/>
    </location>
</feature>
<feature type="compositionally biased region" description="Low complexity" evidence="1">
    <location>
        <begin position="149"/>
        <end position="163"/>
    </location>
</feature>
<feature type="region of interest" description="Disordered" evidence="1">
    <location>
        <begin position="562"/>
        <end position="697"/>
    </location>
</feature>
<accession>A0A182JJ16</accession>
<evidence type="ECO:0000313" key="2">
    <source>
        <dbReference type="EnsemblMetazoa" id="AATE018984-PA.1"/>
    </source>
</evidence>
<feature type="region of interest" description="Disordered" evidence="1">
    <location>
        <begin position="113"/>
        <end position="174"/>
    </location>
</feature>
<reference evidence="2" key="1">
    <citation type="submission" date="2022-08" db="UniProtKB">
        <authorList>
            <consortium name="EnsemblMetazoa"/>
        </authorList>
    </citation>
    <scope>IDENTIFICATION</scope>
    <source>
        <strain evidence="2">EBRO</strain>
    </source>
</reference>
<dbReference type="VEuPathDB" id="VectorBase:AATE018984"/>
<organism evidence="2">
    <name type="scientific">Anopheles atroparvus</name>
    <name type="common">European mosquito</name>
    <dbReference type="NCBI Taxonomy" id="41427"/>
    <lineage>
        <taxon>Eukaryota</taxon>
        <taxon>Metazoa</taxon>
        <taxon>Ecdysozoa</taxon>
        <taxon>Arthropoda</taxon>
        <taxon>Hexapoda</taxon>
        <taxon>Insecta</taxon>
        <taxon>Pterygota</taxon>
        <taxon>Neoptera</taxon>
        <taxon>Endopterygota</taxon>
        <taxon>Diptera</taxon>
        <taxon>Nematocera</taxon>
        <taxon>Culicoidea</taxon>
        <taxon>Culicidae</taxon>
        <taxon>Anophelinae</taxon>
        <taxon>Anopheles</taxon>
    </lineage>
</organism>
<feature type="compositionally biased region" description="Basic and acidic residues" evidence="1">
    <location>
        <begin position="507"/>
        <end position="518"/>
    </location>
</feature>
<feature type="region of interest" description="Disordered" evidence="1">
    <location>
        <begin position="480"/>
        <end position="536"/>
    </location>
</feature>
<feature type="region of interest" description="Disordered" evidence="1">
    <location>
        <begin position="186"/>
        <end position="370"/>
    </location>
</feature>
<sequence length="697" mass="73485">MVITGVMLGLAGRKRMHSFERSGPIMCDVSGAAMAQSDQLGHFRADGIEPQDADLVLSTLRHQRDLFSGPLGIPDVTTRVGSVIHAFETMARQRQSLGGGVRDSYRADKPYDAVANGAGGGGGAGGTGRYRSHRSNVKRVGDANRHKIILPSPKISPSSSVEVGGPGSGQHFYHAQHTLPHQDSQFFASSQQPPNATSPQQPQYHQQHFQHQQHHHHHHPHIPPASFSYTDPHGARRHPSASASGGGGGGHGGFGEGHIHINNNNFEPNLPHSTDDHNNHSQTLPRAGFPTANVLGADTIAGAPSSTQHYPLNNENESSNFDSLNLDDDYRKSSFGKQSKLLQHQQQQQQQQQSQHFLQQRSPPSNIDTFLLGRNHQQESAPGGRGTARGIWSLFGAASQPSTEPGGGFSTSRNNPNVFFNASSTPTTMTLTTTTTTTTMATTASIAPQQASTSGASTLAPFAAVGATAGSGTMRYYNHDNGVNSGNRRTVAPSLGEAGRGTLDGGNARDDRAQRNDGDGSFANEGDNEAADNHVSGDKFLRGTTVSQSFIKNVRIIGKKSSSYDVNGAGGASNSGSHRKESRKRDETGGAGGTSSSSNGFKQRGSLMMAAAAKHFTKRSRAPQPAASTGTVADGETLPGTLRPNPSEDATDTVTLGTGTGETSAKGSNGPSTATRASGGTAKRRLFQPRTMDRAEI</sequence>
<feature type="compositionally biased region" description="Gly residues" evidence="1">
    <location>
        <begin position="244"/>
        <end position="256"/>
    </location>
</feature>